<dbReference type="RefSeq" id="WP_184086150.1">
    <property type="nucleotide sequence ID" value="NZ_JACIJF010000003.1"/>
</dbReference>
<gene>
    <name evidence="2" type="ORF">FHT02_001570</name>
</gene>
<name>A0A840YQ07_9SPHN</name>
<reference evidence="2 3" key="1">
    <citation type="submission" date="2020-08" db="EMBL/GenBank/DDBJ databases">
        <title>Genomic Encyclopedia of Type Strains, Phase IV (KMG-IV): sequencing the most valuable type-strain genomes for metagenomic binning, comparative biology and taxonomic classification.</title>
        <authorList>
            <person name="Goeker M."/>
        </authorList>
    </citation>
    <scope>NUCLEOTIDE SEQUENCE [LARGE SCALE GENOMIC DNA]</scope>
    <source>
        <strain evidence="2 3">DSM 26736</strain>
    </source>
</reference>
<organism evidence="2 3">
    <name type="scientific">Sphingomonas xinjiangensis</name>
    <dbReference type="NCBI Taxonomy" id="643568"/>
    <lineage>
        <taxon>Bacteria</taxon>
        <taxon>Pseudomonadati</taxon>
        <taxon>Pseudomonadota</taxon>
        <taxon>Alphaproteobacteria</taxon>
        <taxon>Sphingomonadales</taxon>
        <taxon>Sphingomonadaceae</taxon>
        <taxon>Sphingomonas</taxon>
    </lineage>
</organism>
<sequence>MHAELWAGAGAALALAVVSGIGEHRRSHRRDLDRVGLIPWPLIQLLALLLAIVCVSVALNLR</sequence>
<dbReference type="EMBL" id="JACIJF010000003">
    <property type="protein sequence ID" value="MBB5710342.1"/>
    <property type="molecule type" value="Genomic_DNA"/>
</dbReference>
<comment type="caution">
    <text evidence="2">The sequence shown here is derived from an EMBL/GenBank/DDBJ whole genome shotgun (WGS) entry which is preliminary data.</text>
</comment>
<keyword evidence="3" id="KW-1185">Reference proteome</keyword>
<evidence type="ECO:0000256" key="1">
    <source>
        <dbReference type="SAM" id="Phobius"/>
    </source>
</evidence>
<proteinExistence type="predicted"/>
<protein>
    <submittedName>
        <fullName evidence="2">Uncharacterized protein</fullName>
    </submittedName>
</protein>
<evidence type="ECO:0000313" key="2">
    <source>
        <dbReference type="EMBL" id="MBB5710342.1"/>
    </source>
</evidence>
<dbReference type="AlphaFoldDB" id="A0A840YQ07"/>
<keyword evidence="1" id="KW-1133">Transmembrane helix</keyword>
<accession>A0A840YQ07</accession>
<dbReference type="Proteomes" id="UP000527143">
    <property type="component" value="Unassembled WGS sequence"/>
</dbReference>
<keyword evidence="1" id="KW-0472">Membrane</keyword>
<keyword evidence="1" id="KW-0812">Transmembrane</keyword>
<evidence type="ECO:0000313" key="3">
    <source>
        <dbReference type="Proteomes" id="UP000527143"/>
    </source>
</evidence>
<feature type="transmembrane region" description="Helical" evidence="1">
    <location>
        <begin position="36"/>
        <end position="61"/>
    </location>
</feature>